<sequence>MNISEDELEQRLRALFADERLDLPPPPDAGTAIVIGARRRRRRRHTVQAVAGVAAAVVAVAGGLTMVRLHTEDGTAAISVPGTGGHTKPPENLTQGRSPEPSAPAPTGTQSIRDSAPPGVPTSPPPPSPRPSSVSTPSTLAAVTSGPLLAADGFGKLKLGMSEADVAAQAVTLSNAQAGAGCTVYKAQGNGVPASASVVISKAAGLVAVTPDVAAHTAEGIGAGSTKDQILAAYPAAKEEAGGVVAPAGAVAEYRFRLGETGVVQTSLASATQDCVS</sequence>
<evidence type="ECO:0000256" key="2">
    <source>
        <dbReference type="SAM" id="Phobius"/>
    </source>
</evidence>
<protein>
    <submittedName>
        <fullName evidence="3">Uncharacterized protein</fullName>
    </submittedName>
</protein>
<gene>
    <name evidence="3" type="ORF">ACFFTO_39960</name>
</gene>
<accession>A0ABV5UGY1</accession>
<keyword evidence="2" id="KW-1133">Transmembrane helix</keyword>
<comment type="caution">
    <text evidence="3">The sequence shown here is derived from an EMBL/GenBank/DDBJ whole genome shotgun (WGS) entry which is preliminary data.</text>
</comment>
<evidence type="ECO:0000313" key="4">
    <source>
        <dbReference type="Proteomes" id="UP001589535"/>
    </source>
</evidence>
<organism evidence="3 4">
    <name type="scientific">Amycolatopsis plumensis</name>
    <dbReference type="NCBI Taxonomy" id="236508"/>
    <lineage>
        <taxon>Bacteria</taxon>
        <taxon>Bacillati</taxon>
        <taxon>Actinomycetota</taxon>
        <taxon>Actinomycetes</taxon>
        <taxon>Pseudonocardiales</taxon>
        <taxon>Pseudonocardiaceae</taxon>
        <taxon>Amycolatopsis</taxon>
    </lineage>
</organism>
<proteinExistence type="predicted"/>
<dbReference type="EMBL" id="JBHMBK010000051">
    <property type="protein sequence ID" value="MFB9690386.1"/>
    <property type="molecule type" value="Genomic_DNA"/>
</dbReference>
<keyword evidence="4" id="KW-1185">Reference proteome</keyword>
<keyword evidence="2" id="KW-0472">Membrane</keyword>
<keyword evidence="2" id="KW-0812">Transmembrane</keyword>
<feature type="region of interest" description="Disordered" evidence="1">
    <location>
        <begin position="76"/>
        <end position="139"/>
    </location>
</feature>
<dbReference type="Proteomes" id="UP001589535">
    <property type="component" value="Unassembled WGS sequence"/>
</dbReference>
<feature type="transmembrane region" description="Helical" evidence="2">
    <location>
        <begin position="47"/>
        <end position="67"/>
    </location>
</feature>
<feature type="compositionally biased region" description="Pro residues" evidence="1">
    <location>
        <begin position="118"/>
        <end position="130"/>
    </location>
</feature>
<evidence type="ECO:0000256" key="1">
    <source>
        <dbReference type="SAM" id="MobiDB-lite"/>
    </source>
</evidence>
<evidence type="ECO:0000313" key="3">
    <source>
        <dbReference type="EMBL" id="MFB9690386.1"/>
    </source>
</evidence>
<name>A0ABV5UGY1_9PSEU</name>
<dbReference type="RefSeq" id="WP_378205688.1">
    <property type="nucleotide sequence ID" value="NZ_JBHMBK010000051.1"/>
</dbReference>
<reference evidence="3 4" key="1">
    <citation type="submission" date="2024-09" db="EMBL/GenBank/DDBJ databases">
        <authorList>
            <person name="Sun Q."/>
            <person name="Mori K."/>
        </authorList>
    </citation>
    <scope>NUCLEOTIDE SEQUENCE [LARGE SCALE GENOMIC DNA]</scope>
    <source>
        <strain evidence="3 4">JCM 13852</strain>
    </source>
</reference>